<dbReference type="Gene3D" id="1.25.40.20">
    <property type="entry name" value="Ankyrin repeat-containing domain"/>
    <property type="match status" value="2"/>
</dbReference>
<dbReference type="InterPro" id="IPR027417">
    <property type="entry name" value="P-loop_NTPase"/>
</dbReference>
<evidence type="ECO:0000259" key="3">
    <source>
        <dbReference type="Pfam" id="PF24883"/>
    </source>
</evidence>
<keyword evidence="5" id="KW-1185">Reference proteome</keyword>
<proteinExistence type="predicted"/>
<dbReference type="AlphaFoldDB" id="A0A8H5WDP4"/>
<dbReference type="Gene3D" id="3.40.50.300">
    <property type="entry name" value="P-loop containing nucleotide triphosphate hydrolases"/>
    <property type="match status" value="1"/>
</dbReference>
<dbReference type="SMART" id="SM00248">
    <property type="entry name" value="ANK"/>
    <property type="match status" value="9"/>
</dbReference>
<feature type="domain" description="Nephrocystin 3-like N-terminal" evidence="3">
    <location>
        <begin position="74"/>
        <end position="244"/>
    </location>
</feature>
<keyword evidence="1" id="KW-0677">Repeat</keyword>
<protein>
    <submittedName>
        <fullName evidence="4">NACHT ankyrin domain-containing protein</fullName>
    </submittedName>
</protein>
<dbReference type="PANTHER" id="PTHR10039:SF15">
    <property type="entry name" value="NACHT DOMAIN-CONTAINING PROTEIN"/>
    <property type="match status" value="1"/>
</dbReference>
<dbReference type="InterPro" id="IPR056884">
    <property type="entry name" value="NPHP3-like_N"/>
</dbReference>
<feature type="repeat" description="ANK" evidence="2">
    <location>
        <begin position="709"/>
        <end position="741"/>
    </location>
</feature>
<dbReference type="InterPro" id="IPR036770">
    <property type="entry name" value="Ankyrin_rpt-contain_sf"/>
</dbReference>
<gene>
    <name evidence="4" type="ORF">FHETE_11305</name>
</gene>
<dbReference type="SUPFAM" id="SSF48403">
    <property type="entry name" value="Ankyrin repeat"/>
    <property type="match status" value="1"/>
</dbReference>
<dbReference type="Pfam" id="PF12796">
    <property type="entry name" value="Ank_2"/>
    <property type="match status" value="2"/>
</dbReference>
<dbReference type="OrthoDB" id="7464126at2759"/>
<organism evidence="4 5">
    <name type="scientific">Fusarium heterosporum</name>
    <dbReference type="NCBI Taxonomy" id="42747"/>
    <lineage>
        <taxon>Eukaryota</taxon>
        <taxon>Fungi</taxon>
        <taxon>Dikarya</taxon>
        <taxon>Ascomycota</taxon>
        <taxon>Pezizomycotina</taxon>
        <taxon>Sordariomycetes</taxon>
        <taxon>Hypocreomycetidae</taxon>
        <taxon>Hypocreales</taxon>
        <taxon>Nectriaceae</taxon>
        <taxon>Fusarium</taxon>
        <taxon>Fusarium heterosporum species complex</taxon>
    </lineage>
</organism>
<comment type="caution">
    <text evidence="4">The sequence shown here is derived from an EMBL/GenBank/DDBJ whole genome shotgun (WGS) entry which is preliminary data.</text>
</comment>
<dbReference type="PANTHER" id="PTHR10039">
    <property type="entry name" value="AMELOGENIN"/>
    <property type="match status" value="1"/>
</dbReference>
<dbReference type="Pfam" id="PF24883">
    <property type="entry name" value="NPHP3_N"/>
    <property type="match status" value="1"/>
</dbReference>
<feature type="repeat" description="ANK" evidence="2">
    <location>
        <begin position="679"/>
        <end position="708"/>
    </location>
</feature>
<name>A0A8H5WDP4_FUSHE</name>
<dbReference type="PROSITE" id="PS50297">
    <property type="entry name" value="ANK_REP_REGION"/>
    <property type="match status" value="3"/>
</dbReference>
<evidence type="ECO:0000313" key="4">
    <source>
        <dbReference type="EMBL" id="KAF5654454.1"/>
    </source>
</evidence>
<evidence type="ECO:0000256" key="2">
    <source>
        <dbReference type="PROSITE-ProRule" id="PRU00023"/>
    </source>
</evidence>
<dbReference type="InterPro" id="IPR002110">
    <property type="entry name" value="Ankyrin_rpt"/>
</dbReference>
<dbReference type="Proteomes" id="UP000567885">
    <property type="component" value="Unassembled WGS sequence"/>
</dbReference>
<keyword evidence="2" id="KW-0040">ANK repeat</keyword>
<sequence length="1017" mass="114839">MKWPFESEEIDRITLDFCKFRDALSACLSIDQMALVMQSLEKVEVDERIKILNWISSVPHGKHHNTIEEARTLGTCEWILQDPRCQEWEHCSAPMLLWLQGSPGTGKTFLTSKIVDHIRNEAKRFPARERLAFFYCNRNEEDRRKPVSVLRSWIRQLSTTTGGIERLPTKLRVLYHQAINEASDLKFQVYKDYLLELTQLYPRTTLVLDALDECDSDARGRLIGVIEFLLTRSTNVLRVFVSSRPDGDTQQRFLSRHYIEIQATNNQHDVATFVKTQIVAHRHWGNMSQSLQKRIQNTIIGNSNGMFQWASLQVKQLLELFTEAAIVDRLGKLPQDLKTTYDEIYNKIRARNRYDKALADRAFMLVMCSPVPLDSFELLSAIRLDSDPNNLLLSEAVNEDLLRDICNDLLVLDNEERVWRFSHLSVIEYLEEHHYSLDRAHCNVAIICLRLLTDSYVESDTEQPTEIFHPKSPFQSYCREYWIYHVQAQKTEQPSVQVMNLLKLFLGSPQESSIHYQRWFFLSKQRLTVSMGLEFAHMSPATASLFGVIRLSLAGLLWDWWDNADIPLTTTNATGNDLLTIAALSGCTATCEGLIKRGFAVNPLRKEYTNSLFSTIISIVGIGVPQHQNNAGHGRTESGPLVSYGHCLIAAADSGYLDVVKYLLTQGADVSHSGGFYGTALVAAAWHGYKNIVEFLLDNGADVNQRTEHRGSALTMAATWGRIDVVKLLLDKGANIHGSDCASRVLEFAAKREFPAVIQLLFRLAESNHITGLGLWTQLIETIIASRCAWCLDLALVAAADRGSERSINLLIEHGAEVNSRSTTGSPTLCCCSALAEAAYRGHAKAIKLLIKHGADVNLHLRDGIDRTALGAAARSGQTWIVKFLVRQGAKVYLPLQRNFKNAIEWAACCRDVRMIKFLVNQDAGVVKAHRAEILTKALYFAIDKANVKAVKFLIKQGADMKQAGCTCTKSELIDIVKCRSEEKVWMSPAWERAGPIAPHWWFVRHEHPLERSTSNT</sequence>
<dbReference type="EMBL" id="JAAGWQ010000500">
    <property type="protein sequence ID" value="KAF5654454.1"/>
    <property type="molecule type" value="Genomic_DNA"/>
</dbReference>
<feature type="repeat" description="ANK" evidence="2">
    <location>
        <begin position="833"/>
        <end position="862"/>
    </location>
</feature>
<reference evidence="4 5" key="1">
    <citation type="submission" date="2020-05" db="EMBL/GenBank/DDBJ databases">
        <title>Identification and distribution of gene clusters putatively required for synthesis of sphingolipid metabolism inhibitors in phylogenetically diverse species of the filamentous fungus Fusarium.</title>
        <authorList>
            <person name="Kim H.-S."/>
            <person name="Busman M."/>
            <person name="Brown D.W."/>
            <person name="Divon H."/>
            <person name="Uhlig S."/>
            <person name="Proctor R.H."/>
        </authorList>
    </citation>
    <scope>NUCLEOTIDE SEQUENCE [LARGE SCALE GENOMIC DNA]</scope>
    <source>
        <strain evidence="4 5">NRRL 20693</strain>
    </source>
</reference>
<evidence type="ECO:0000313" key="5">
    <source>
        <dbReference type="Proteomes" id="UP000567885"/>
    </source>
</evidence>
<dbReference type="PROSITE" id="PS50088">
    <property type="entry name" value="ANK_REPEAT"/>
    <property type="match status" value="3"/>
</dbReference>
<accession>A0A8H5WDP4</accession>
<dbReference type="SUPFAM" id="SSF52540">
    <property type="entry name" value="P-loop containing nucleoside triphosphate hydrolases"/>
    <property type="match status" value="1"/>
</dbReference>
<evidence type="ECO:0000256" key="1">
    <source>
        <dbReference type="ARBA" id="ARBA00022737"/>
    </source>
</evidence>